<keyword evidence="4" id="KW-1185">Reference proteome</keyword>
<sequence>MDEGKINGVVFLDICKAFDSVNHEILLEKLKTQFGIHDIELKWFQSYLRNRKQVCSVNDQTSSARTIICGLPQGSILGPLLFLLYINDMPDILERTTPCLYADDTQISSSSHDYDTLIDNLNMDLSSIQFNCHDYLIISGGSSKKFCGTTTPAPFVPGLNVVTLKMVTDRSIERSGFDLSFTTVQTTGLPPAVSVCPTRSIIPSAIGRVHSPGFAGKYSANLNCKLTLNVPSSKVVEISYNHVDIE</sequence>
<dbReference type="OrthoDB" id="3261222at2759"/>
<dbReference type="CDD" id="cd00041">
    <property type="entry name" value="CUB"/>
    <property type="match status" value="1"/>
</dbReference>
<name>A0A7D9EPB3_PARCT</name>
<evidence type="ECO:0000313" key="3">
    <source>
        <dbReference type="EMBL" id="CAB4012160.1"/>
    </source>
</evidence>
<reference evidence="3" key="1">
    <citation type="submission" date="2020-04" db="EMBL/GenBank/DDBJ databases">
        <authorList>
            <person name="Alioto T."/>
            <person name="Alioto T."/>
            <person name="Gomez Garrido J."/>
        </authorList>
    </citation>
    <scope>NUCLEOTIDE SEQUENCE</scope>
    <source>
        <strain evidence="3">A484AB</strain>
    </source>
</reference>
<gene>
    <name evidence="3" type="ORF">PACLA_8A013390</name>
</gene>
<feature type="non-terminal residue" evidence="3">
    <location>
        <position position="246"/>
    </location>
</feature>
<dbReference type="PANTHER" id="PTHR33332">
    <property type="entry name" value="REVERSE TRANSCRIPTASE DOMAIN-CONTAINING PROTEIN"/>
    <property type="match status" value="1"/>
</dbReference>
<dbReference type="InterPro" id="IPR043502">
    <property type="entry name" value="DNA/RNA_pol_sf"/>
</dbReference>
<dbReference type="AlphaFoldDB" id="A0A7D9EPB3"/>
<dbReference type="Proteomes" id="UP001152795">
    <property type="component" value="Unassembled WGS sequence"/>
</dbReference>
<proteinExistence type="predicted"/>
<organism evidence="3 4">
    <name type="scientific">Paramuricea clavata</name>
    <name type="common">Red gorgonian</name>
    <name type="synonym">Violescent sea-whip</name>
    <dbReference type="NCBI Taxonomy" id="317549"/>
    <lineage>
        <taxon>Eukaryota</taxon>
        <taxon>Metazoa</taxon>
        <taxon>Cnidaria</taxon>
        <taxon>Anthozoa</taxon>
        <taxon>Octocorallia</taxon>
        <taxon>Malacalcyonacea</taxon>
        <taxon>Plexauridae</taxon>
        <taxon>Paramuricea</taxon>
    </lineage>
</organism>
<dbReference type="PROSITE" id="PS50878">
    <property type="entry name" value="RT_POL"/>
    <property type="match status" value="1"/>
</dbReference>
<comment type="caution">
    <text evidence="2">Lacks conserved residue(s) required for the propagation of feature annotation.</text>
</comment>
<dbReference type="Gene3D" id="2.60.120.290">
    <property type="entry name" value="Spermadhesin, CUB domain"/>
    <property type="match status" value="2"/>
</dbReference>
<dbReference type="SUPFAM" id="SSF56672">
    <property type="entry name" value="DNA/RNA polymerases"/>
    <property type="match status" value="1"/>
</dbReference>
<dbReference type="InterPro" id="IPR000477">
    <property type="entry name" value="RT_dom"/>
</dbReference>
<comment type="caution">
    <text evidence="3">The sequence shown here is derived from an EMBL/GenBank/DDBJ whole genome shotgun (WGS) entry which is preliminary data.</text>
</comment>
<dbReference type="Pfam" id="PF00078">
    <property type="entry name" value="RVT_1"/>
    <property type="match status" value="1"/>
</dbReference>
<evidence type="ECO:0000313" key="4">
    <source>
        <dbReference type="Proteomes" id="UP001152795"/>
    </source>
</evidence>
<evidence type="ECO:0000256" key="1">
    <source>
        <dbReference type="ARBA" id="ARBA00023157"/>
    </source>
</evidence>
<keyword evidence="1" id="KW-1015">Disulfide bond</keyword>
<dbReference type="Pfam" id="PF00431">
    <property type="entry name" value="CUB"/>
    <property type="match status" value="1"/>
</dbReference>
<dbReference type="InterPro" id="IPR035914">
    <property type="entry name" value="Sperma_CUB_dom_sf"/>
</dbReference>
<accession>A0A7D9EPB3</accession>
<dbReference type="EMBL" id="CACRXK020007405">
    <property type="protein sequence ID" value="CAB4012160.1"/>
    <property type="molecule type" value="Genomic_DNA"/>
</dbReference>
<dbReference type="SUPFAM" id="SSF49854">
    <property type="entry name" value="Spermadhesin, CUB domain"/>
    <property type="match status" value="1"/>
</dbReference>
<dbReference type="PROSITE" id="PS01180">
    <property type="entry name" value="CUB"/>
    <property type="match status" value="1"/>
</dbReference>
<protein>
    <submittedName>
        <fullName evidence="3">Uncharacterized protein</fullName>
    </submittedName>
</protein>
<evidence type="ECO:0000256" key="2">
    <source>
        <dbReference type="PROSITE-ProRule" id="PRU00059"/>
    </source>
</evidence>
<dbReference type="InterPro" id="IPR000859">
    <property type="entry name" value="CUB_dom"/>
</dbReference>